<dbReference type="InterPro" id="IPR005467">
    <property type="entry name" value="His_kinase_dom"/>
</dbReference>
<gene>
    <name evidence="12" type="ORF">IEN85_08820</name>
</gene>
<feature type="domain" description="Response regulatory" evidence="11">
    <location>
        <begin position="1146"/>
        <end position="1260"/>
    </location>
</feature>
<dbReference type="InterPro" id="IPR001789">
    <property type="entry name" value="Sig_transdc_resp-reg_receiver"/>
</dbReference>
<dbReference type="Pfam" id="PF00512">
    <property type="entry name" value="HisKA"/>
    <property type="match status" value="1"/>
</dbReference>
<evidence type="ECO:0000256" key="3">
    <source>
        <dbReference type="ARBA" id="ARBA00022553"/>
    </source>
</evidence>
<evidence type="ECO:0000256" key="6">
    <source>
        <dbReference type="ARBA" id="ARBA00023012"/>
    </source>
</evidence>
<dbReference type="PANTHER" id="PTHR45339:SF1">
    <property type="entry name" value="HYBRID SIGNAL TRANSDUCTION HISTIDINE KINASE J"/>
    <property type="match status" value="1"/>
</dbReference>
<feature type="modified residue" description="4-aspartylphosphate" evidence="7">
    <location>
        <position position="1195"/>
    </location>
</feature>
<dbReference type="Pfam" id="PF00072">
    <property type="entry name" value="Response_reg"/>
    <property type="match status" value="1"/>
</dbReference>
<accession>A0A927IGW7</accession>
<dbReference type="Pfam" id="PF02518">
    <property type="entry name" value="HATPase_c"/>
    <property type="match status" value="1"/>
</dbReference>
<dbReference type="PANTHER" id="PTHR45339">
    <property type="entry name" value="HYBRID SIGNAL TRANSDUCTION HISTIDINE KINASE J"/>
    <property type="match status" value="1"/>
</dbReference>
<dbReference type="Gene3D" id="2.130.10.10">
    <property type="entry name" value="YVTN repeat-like/Quinoprotein amine dehydrogenase"/>
    <property type="match status" value="2"/>
</dbReference>
<evidence type="ECO:0000256" key="2">
    <source>
        <dbReference type="ARBA" id="ARBA00012438"/>
    </source>
</evidence>
<dbReference type="CDD" id="cd00082">
    <property type="entry name" value="HisKA"/>
    <property type="match status" value="1"/>
</dbReference>
<dbReference type="GO" id="GO:0000155">
    <property type="term" value="F:phosphorelay sensor kinase activity"/>
    <property type="evidence" value="ECO:0007669"/>
    <property type="project" value="InterPro"/>
</dbReference>
<dbReference type="InterPro" id="IPR036097">
    <property type="entry name" value="HisK_dim/P_sf"/>
</dbReference>
<keyword evidence="5" id="KW-0418">Kinase</keyword>
<dbReference type="AlphaFoldDB" id="A0A927IGW7"/>
<dbReference type="SMART" id="SM00448">
    <property type="entry name" value="REC"/>
    <property type="match status" value="1"/>
</dbReference>
<evidence type="ECO:0000259" key="11">
    <source>
        <dbReference type="PROSITE" id="PS50110"/>
    </source>
</evidence>
<feature type="chain" id="PRO_5037103775" description="histidine kinase" evidence="9">
    <location>
        <begin position="26"/>
        <end position="1262"/>
    </location>
</feature>
<dbReference type="InterPro" id="IPR004358">
    <property type="entry name" value="Sig_transdc_His_kin-like_C"/>
</dbReference>
<evidence type="ECO:0000313" key="13">
    <source>
        <dbReference type="Proteomes" id="UP000622317"/>
    </source>
</evidence>
<feature type="domain" description="Histidine kinase" evidence="10">
    <location>
        <begin position="897"/>
        <end position="1120"/>
    </location>
</feature>
<dbReference type="PROSITE" id="PS50109">
    <property type="entry name" value="HIS_KIN"/>
    <property type="match status" value="1"/>
</dbReference>
<evidence type="ECO:0000256" key="7">
    <source>
        <dbReference type="PROSITE-ProRule" id="PRU00169"/>
    </source>
</evidence>
<evidence type="ECO:0000259" key="10">
    <source>
        <dbReference type="PROSITE" id="PS50109"/>
    </source>
</evidence>
<reference evidence="12" key="1">
    <citation type="submission" date="2020-09" db="EMBL/GenBank/DDBJ databases">
        <title>Pelagicoccus enzymogenes sp. nov. with an EPS production, isolated from marine sediment.</title>
        <authorList>
            <person name="Feng X."/>
        </authorList>
    </citation>
    <scope>NUCLEOTIDE SEQUENCE</scope>
    <source>
        <strain evidence="12">NFK12</strain>
    </source>
</reference>
<comment type="catalytic activity">
    <reaction evidence="1">
        <text>ATP + protein L-histidine = ADP + protein N-phospho-L-histidine.</text>
        <dbReference type="EC" id="2.7.13.3"/>
    </reaction>
</comment>
<dbReference type="InterPro" id="IPR013783">
    <property type="entry name" value="Ig-like_fold"/>
</dbReference>
<organism evidence="12 13">
    <name type="scientific">Pelagicoccus enzymogenes</name>
    <dbReference type="NCBI Taxonomy" id="2773457"/>
    <lineage>
        <taxon>Bacteria</taxon>
        <taxon>Pseudomonadati</taxon>
        <taxon>Verrucomicrobiota</taxon>
        <taxon>Opitutia</taxon>
        <taxon>Puniceicoccales</taxon>
        <taxon>Pelagicoccaceae</taxon>
        <taxon>Pelagicoccus</taxon>
    </lineage>
</organism>
<dbReference type="InterPro" id="IPR015943">
    <property type="entry name" value="WD40/YVTN_repeat-like_dom_sf"/>
</dbReference>
<feature type="signal peptide" evidence="9">
    <location>
        <begin position="1"/>
        <end position="25"/>
    </location>
</feature>
<keyword evidence="13" id="KW-1185">Reference proteome</keyword>
<dbReference type="SUPFAM" id="SSF47384">
    <property type="entry name" value="Homodimeric domain of signal transducing histidine kinase"/>
    <property type="match status" value="1"/>
</dbReference>
<dbReference type="EC" id="2.7.13.3" evidence="2"/>
<keyword evidence="6" id="KW-0902">Two-component regulatory system</keyword>
<keyword evidence="4" id="KW-0808">Transferase</keyword>
<dbReference type="EMBL" id="JACYFG010000009">
    <property type="protein sequence ID" value="MBD5779596.1"/>
    <property type="molecule type" value="Genomic_DNA"/>
</dbReference>
<feature type="coiled-coil region" evidence="8">
    <location>
        <begin position="831"/>
        <end position="883"/>
    </location>
</feature>
<keyword evidence="3 7" id="KW-0597">Phosphoprotein</keyword>
<keyword evidence="9" id="KW-0732">Signal</keyword>
<dbReference type="Gene3D" id="3.40.50.2300">
    <property type="match status" value="1"/>
</dbReference>
<dbReference type="PROSITE" id="PS51257">
    <property type="entry name" value="PROKAR_LIPOPROTEIN"/>
    <property type="match status" value="1"/>
</dbReference>
<protein>
    <recommendedName>
        <fullName evidence="2">histidine kinase</fullName>
        <ecNumber evidence="2">2.7.13.3</ecNumber>
    </recommendedName>
</protein>
<dbReference type="SMART" id="SM00388">
    <property type="entry name" value="HisKA"/>
    <property type="match status" value="1"/>
</dbReference>
<dbReference type="CDD" id="cd16922">
    <property type="entry name" value="HATPase_EvgS-ArcB-TorS-like"/>
    <property type="match status" value="1"/>
</dbReference>
<dbReference type="SUPFAM" id="SSF52172">
    <property type="entry name" value="CheY-like"/>
    <property type="match status" value="1"/>
</dbReference>
<evidence type="ECO:0000256" key="4">
    <source>
        <dbReference type="ARBA" id="ARBA00022679"/>
    </source>
</evidence>
<dbReference type="RefSeq" id="WP_191616733.1">
    <property type="nucleotide sequence ID" value="NZ_JACYFG010000009.1"/>
</dbReference>
<dbReference type="SUPFAM" id="SSF101898">
    <property type="entry name" value="NHL repeat"/>
    <property type="match status" value="1"/>
</dbReference>
<evidence type="ECO:0000256" key="5">
    <source>
        <dbReference type="ARBA" id="ARBA00022777"/>
    </source>
</evidence>
<evidence type="ECO:0000256" key="8">
    <source>
        <dbReference type="SAM" id="Coils"/>
    </source>
</evidence>
<dbReference type="InterPro" id="IPR003661">
    <property type="entry name" value="HisK_dim/P_dom"/>
</dbReference>
<dbReference type="Proteomes" id="UP000622317">
    <property type="component" value="Unassembled WGS sequence"/>
</dbReference>
<dbReference type="SMART" id="SM00387">
    <property type="entry name" value="HATPase_c"/>
    <property type="match status" value="1"/>
</dbReference>
<dbReference type="Gene3D" id="3.30.565.10">
    <property type="entry name" value="Histidine kinase-like ATPase, C-terminal domain"/>
    <property type="match status" value="1"/>
</dbReference>
<dbReference type="CDD" id="cd17546">
    <property type="entry name" value="REC_hyHK_CKI1_RcsC-like"/>
    <property type="match status" value="1"/>
</dbReference>
<dbReference type="InterPro" id="IPR003594">
    <property type="entry name" value="HATPase_dom"/>
</dbReference>
<dbReference type="PROSITE" id="PS50110">
    <property type="entry name" value="RESPONSE_REGULATORY"/>
    <property type="match status" value="1"/>
</dbReference>
<dbReference type="InterPro" id="IPR036890">
    <property type="entry name" value="HATPase_C_sf"/>
</dbReference>
<keyword evidence="8" id="KW-0175">Coiled coil</keyword>
<sequence length="1262" mass="142833">MRHNLISSFLISSLAALLSCSAGLAKQPFTPEASDPNLEDWRWTEYSHFDGKRITCMTEYPAEVYWFGGADVTIRYDGYRYQEFGAQHGLQGTKVLCFARHPTLGLLAGTNQGLFRWSSEKWQAIVSSHTPQKIQARNIVVLEDQSILVALSELEESPESSQRWHGLLHVTEERIQLYSREPPAGLDEILLTKPFRHVPVPEDSCIMMDGQLRFNVTSVTQAKDGSIWTSISQNNRAGNRAVRYAYSPETHVLSLDRVFKSPDGPETESFTSIIETDEGEIWITSNNSTIGIAQWNGERWKQQRLSEFFPGNEAFYYMIKTSDGAVWVDGSGKYFRYKDGQWARYSFPTIPITLSNRINFFEASDGAIWIIATNSRLFRLDYASKPWNLRKRLAFQLETADKSLWFLSEDGRLVQNQAEQWNSFGVEDGIIDTPLRLFLSSQNELWAIGSHRGHAALSHSADQRHWETIEYPDLSWSFDHRAAFEDKDGAIYFASAVDTPPHQETGLVRFNNPTTDKSDWTRMGTNTQFPTKQSYYGIGQSPDSRIWLGGRPVVTLRNGVQSIAAEIPESDVFVDYIFNQPNGNLWLVTRDRGMLEIASNESRWHNVESGLPSHSIVSGYAHSSNDVWIALNDQIARYDGKSWSTFFKPKDKRYARGTVTFGPDSTGTMHISQVSNYWLRRGYPGNKYTPDLSPFNTLSYYDDRKAPIVKITHFEPKVGPTGNTSVTWSGTDFLERTPREQLEYSYKINDAPWSPFSKESAKRLLGLAPGEYKIEVRSRNRGFNISSEHASAVFAVAAPTWQQLWFQATIATLLALVAFFLYQTIQRSRSLSKLNSKLLQSNKQLNEQQEIIATQNRALRSQHTELENRVKERTEDLEKAKLKAEESDRLKTAFLANVSHEIRTPMNAIIGFSELLSYAPQQSEENRSFIKTIQNSGKDLLNLIDDIIEVSKLESEPVELAEEDVLVNWILTQTQDTFRGVLTRLGKENLNLIVDTKELPEGCTLRTDPARLKQVLKNLLSNAVKFTPDGYILLRCRPTNDGKSLEFSVEDSGFGIKKEQLCLIFERFRKADTNKGHTHRGSGLGLPISQNLIAKLGGKIEVESELGKGSRFYFSLPWDGRVDQQATVDTPAAEPEDSSRTVPLYPLLVVEDEAANVDLISKMLERLQFPYIHVTSAERAIDLCQQTKFSAVLMDIKLPEMQGDEAARKIREIAPTLPIISQTAYAMAGERERYSQEPFTAYLSKPLTYSSLAATLNAVLGS</sequence>
<dbReference type="SUPFAM" id="SSF55874">
    <property type="entry name" value="ATPase domain of HSP90 chaperone/DNA topoisomerase II/histidine kinase"/>
    <property type="match status" value="1"/>
</dbReference>
<dbReference type="InterPro" id="IPR011006">
    <property type="entry name" value="CheY-like_superfamily"/>
</dbReference>
<evidence type="ECO:0000256" key="9">
    <source>
        <dbReference type="SAM" id="SignalP"/>
    </source>
</evidence>
<dbReference type="Gene3D" id="1.10.287.130">
    <property type="match status" value="1"/>
</dbReference>
<proteinExistence type="predicted"/>
<name>A0A927IGW7_9BACT</name>
<evidence type="ECO:0000313" key="12">
    <source>
        <dbReference type="EMBL" id="MBD5779596.1"/>
    </source>
</evidence>
<dbReference type="FunFam" id="3.30.565.10:FF:000006">
    <property type="entry name" value="Sensor histidine kinase WalK"/>
    <property type="match status" value="1"/>
</dbReference>
<comment type="caution">
    <text evidence="12">The sequence shown here is derived from an EMBL/GenBank/DDBJ whole genome shotgun (WGS) entry which is preliminary data.</text>
</comment>
<dbReference type="PRINTS" id="PR00344">
    <property type="entry name" value="BCTRLSENSOR"/>
</dbReference>
<dbReference type="Gene3D" id="2.60.40.10">
    <property type="entry name" value="Immunoglobulins"/>
    <property type="match status" value="1"/>
</dbReference>
<evidence type="ECO:0000256" key="1">
    <source>
        <dbReference type="ARBA" id="ARBA00000085"/>
    </source>
</evidence>